<evidence type="ECO:0000256" key="2">
    <source>
        <dbReference type="SAM" id="MobiDB-lite"/>
    </source>
</evidence>
<reference evidence="3" key="2">
    <citation type="submission" date="2021-09" db="EMBL/GenBank/DDBJ databases">
        <authorList>
            <person name="Jia N."/>
            <person name="Wang J."/>
            <person name="Shi W."/>
            <person name="Du L."/>
            <person name="Sun Y."/>
            <person name="Zhan W."/>
            <person name="Jiang J."/>
            <person name="Wang Q."/>
            <person name="Zhang B."/>
            <person name="Ji P."/>
            <person name="Sakyi L.B."/>
            <person name="Cui X."/>
            <person name="Yuan T."/>
            <person name="Jiang B."/>
            <person name="Yang W."/>
            <person name="Lam T.T.-Y."/>
            <person name="Chang Q."/>
            <person name="Ding S."/>
            <person name="Wang X."/>
            <person name="Zhu J."/>
            <person name="Ruan X."/>
            <person name="Zhao L."/>
            <person name="Wei J."/>
            <person name="Que T."/>
            <person name="Du C."/>
            <person name="Cheng J."/>
            <person name="Dai P."/>
            <person name="Han X."/>
            <person name="Huang E."/>
            <person name="Gao Y."/>
            <person name="Liu J."/>
            <person name="Shao H."/>
            <person name="Ye R."/>
            <person name="Li L."/>
            <person name="Wei W."/>
            <person name="Wang X."/>
            <person name="Wang C."/>
            <person name="Huo Q."/>
            <person name="Li W."/>
            <person name="Guo W."/>
            <person name="Chen H."/>
            <person name="Chen S."/>
            <person name="Zhou L."/>
            <person name="Zhou L."/>
            <person name="Ni X."/>
            <person name="Tian J."/>
            <person name="Zhou Y."/>
            <person name="Sheng Y."/>
            <person name="Liu T."/>
            <person name="Pan Y."/>
            <person name="Xia L."/>
            <person name="Li J."/>
            <person name="Zhao F."/>
            <person name="Cao W."/>
        </authorList>
    </citation>
    <scope>NUCLEOTIDE SEQUENCE</scope>
    <source>
        <strain evidence="3">Rmic-2018</strain>
        <tissue evidence="3">Larvae</tissue>
    </source>
</reference>
<dbReference type="VEuPathDB" id="VectorBase:LOC119178495"/>
<name>A0A9J6EZ56_RHIMP</name>
<feature type="coiled-coil region" evidence="1">
    <location>
        <begin position="57"/>
        <end position="84"/>
    </location>
</feature>
<keyword evidence="1" id="KW-0175">Coiled coil</keyword>
<keyword evidence="4" id="KW-1185">Reference proteome</keyword>
<accession>A0A9J6EZ56</accession>
<dbReference type="AlphaFoldDB" id="A0A9J6EZ56"/>
<evidence type="ECO:0000256" key="1">
    <source>
        <dbReference type="SAM" id="Coils"/>
    </source>
</evidence>
<organism evidence="3 4">
    <name type="scientific">Rhipicephalus microplus</name>
    <name type="common">Cattle tick</name>
    <name type="synonym">Boophilus microplus</name>
    <dbReference type="NCBI Taxonomy" id="6941"/>
    <lineage>
        <taxon>Eukaryota</taxon>
        <taxon>Metazoa</taxon>
        <taxon>Ecdysozoa</taxon>
        <taxon>Arthropoda</taxon>
        <taxon>Chelicerata</taxon>
        <taxon>Arachnida</taxon>
        <taxon>Acari</taxon>
        <taxon>Parasitiformes</taxon>
        <taxon>Ixodida</taxon>
        <taxon>Ixodoidea</taxon>
        <taxon>Ixodidae</taxon>
        <taxon>Rhipicephalinae</taxon>
        <taxon>Rhipicephalus</taxon>
        <taxon>Boophilus</taxon>
    </lineage>
</organism>
<evidence type="ECO:0000313" key="3">
    <source>
        <dbReference type="EMBL" id="KAH8039477.1"/>
    </source>
</evidence>
<reference evidence="3" key="1">
    <citation type="journal article" date="2020" name="Cell">
        <title>Large-Scale Comparative Analyses of Tick Genomes Elucidate Their Genetic Diversity and Vector Capacities.</title>
        <authorList>
            <consortium name="Tick Genome and Microbiome Consortium (TIGMIC)"/>
            <person name="Jia N."/>
            <person name="Wang J."/>
            <person name="Shi W."/>
            <person name="Du L."/>
            <person name="Sun Y."/>
            <person name="Zhan W."/>
            <person name="Jiang J.F."/>
            <person name="Wang Q."/>
            <person name="Zhang B."/>
            <person name="Ji P."/>
            <person name="Bell-Sakyi L."/>
            <person name="Cui X.M."/>
            <person name="Yuan T.T."/>
            <person name="Jiang B.G."/>
            <person name="Yang W.F."/>
            <person name="Lam T.T."/>
            <person name="Chang Q.C."/>
            <person name="Ding S.J."/>
            <person name="Wang X.J."/>
            <person name="Zhu J.G."/>
            <person name="Ruan X.D."/>
            <person name="Zhao L."/>
            <person name="Wei J.T."/>
            <person name="Ye R.Z."/>
            <person name="Que T.C."/>
            <person name="Du C.H."/>
            <person name="Zhou Y.H."/>
            <person name="Cheng J.X."/>
            <person name="Dai P.F."/>
            <person name="Guo W.B."/>
            <person name="Han X.H."/>
            <person name="Huang E.J."/>
            <person name="Li L.F."/>
            <person name="Wei W."/>
            <person name="Gao Y.C."/>
            <person name="Liu J.Z."/>
            <person name="Shao H.Z."/>
            <person name="Wang X."/>
            <person name="Wang C.C."/>
            <person name="Yang T.C."/>
            <person name="Huo Q.B."/>
            <person name="Li W."/>
            <person name="Chen H.Y."/>
            <person name="Chen S.E."/>
            <person name="Zhou L.G."/>
            <person name="Ni X.B."/>
            <person name="Tian J.H."/>
            <person name="Sheng Y."/>
            <person name="Liu T."/>
            <person name="Pan Y.S."/>
            <person name="Xia L.Y."/>
            <person name="Li J."/>
            <person name="Zhao F."/>
            <person name="Cao W.C."/>
        </authorList>
    </citation>
    <scope>NUCLEOTIDE SEQUENCE</scope>
    <source>
        <strain evidence="3">Rmic-2018</strain>
    </source>
</reference>
<feature type="region of interest" description="Disordered" evidence="2">
    <location>
        <begin position="18"/>
        <end position="47"/>
    </location>
</feature>
<evidence type="ECO:0000313" key="4">
    <source>
        <dbReference type="Proteomes" id="UP000821866"/>
    </source>
</evidence>
<dbReference type="EMBL" id="JABSTU010000001">
    <property type="protein sequence ID" value="KAH8039477.1"/>
    <property type="molecule type" value="Genomic_DNA"/>
</dbReference>
<comment type="caution">
    <text evidence="3">The sequence shown here is derived from an EMBL/GenBank/DDBJ whole genome shotgun (WGS) entry which is preliminary data.</text>
</comment>
<gene>
    <name evidence="3" type="ORF">HPB51_007379</name>
</gene>
<sequence>MSVVTKSRDYEIVYVKKRKKTRNKRKEPKVTGRRDTTITPDESESGEAVRIGYESTLQTLRGKLQETKTKHRRLVEELLASQEQYQEDEELPRLKHEVDQYADTLGSQSLEYAQELENIERRLKVRHAAQMEAQRLEYRANIEVLRESLQQELQDVKAGYEKGQWKLRRTKHSLVATSPKAQFWLPLEALKKAHKAQIEKMKEKHASVVEQLAMERAQLAQHMAGKTSAIQEVKRKPKAHYTEIVDTACVVCHRSQAAA</sequence>
<protein>
    <submittedName>
        <fullName evidence="3">Uncharacterized protein</fullName>
    </submittedName>
</protein>
<feature type="compositionally biased region" description="Basic residues" evidence="2">
    <location>
        <begin position="18"/>
        <end position="27"/>
    </location>
</feature>
<dbReference type="Proteomes" id="UP000821866">
    <property type="component" value="Chromosome 1"/>
</dbReference>
<proteinExistence type="predicted"/>